<accession>Q3SEX9</accession>
<dbReference type="EMBL" id="CP000116">
    <property type="protein sequence ID" value="AAZ97015.1"/>
    <property type="molecule type" value="Genomic_DNA"/>
</dbReference>
<protein>
    <recommendedName>
        <fullName evidence="1">DUF4440 domain-containing protein</fullName>
    </recommendedName>
</protein>
<dbReference type="AlphaFoldDB" id="Q3SEX9"/>
<evidence type="ECO:0000313" key="3">
    <source>
        <dbReference type="Proteomes" id="UP000008291"/>
    </source>
</evidence>
<feature type="domain" description="DUF4440" evidence="1">
    <location>
        <begin position="28"/>
        <end position="136"/>
    </location>
</feature>
<dbReference type="InterPro" id="IPR032710">
    <property type="entry name" value="NTF2-like_dom_sf"/>
</dbReference>
<proteinExistence type="predicted"/>
<keyword evidence="3" id="KW-1185">Reference proteome</keyword>
<reference evidence="2 3" key="1">
    <citation type="journal article" date="2006" name="J. Bacteriol.">
        <title>The genome sequence of the obligately chemolithoautotrophic, facultatively anaerobic bacterium Thiobacillus denitrificans.</title>
        <authorList>
            <person name="Beller H.R."/>
            <person name="Chain P.S."/>
            <person name="Letain T.E."/>
            <person name="Chakicherla A."/>
            <person name="Larimer F.W."/>
            <person name="Richardson P.M."/>
            <person name="Coleman M.A."/>
            <person name="Wood A.P."/>
            <person name="Kelly D.P."/>
        </authorList>
    </citation>
    <scope>NUCLEOTIDE SEQUENCE [LARGE SCALE GENOMIC DNA]</scope>
    <source>
        <strain evidence="2 3">ATCC 25259</strain>
    </source>
</reference>
<organism evidence="2 3">
    <name type="scientific">Thiobacillus denitrificans (strain ATCC 25259 / T1)</name>
    <dbReference type="NCBI Taxonomy" id="292415"/>
    <lineage>
        <taxon>Bacteria</taxon>
        <taxon>Pseudomonadati</taxon>
        <taxon>Pseudomonadota</taxon>
        <taxon>Betaproteobacteria</taxon>
        <taxon>Nitrosomonadales</taxon>
        <taxon>Thiobacillaceae</taxon>
        <taxon>Thiobacillus</taxon>
    </lineage>
</organism>
<dbReference type="HOGENOM" id="CLU_141685_0_0_4"/>
<evidence type="ECO:0000259" key="1">
    <source>
        <dbReference type="Pfam" id="PF14534"/>
    </source>
</evidence>
<dbReference type="Pfam" id="PF14534">
    <property type="entry name" value="DUF4440"/>
    <property type="match status" value="1"/>
</dbReference>
<evidence type="ECO:0000313" key="2">
    <source>
        <dbReference type="EMBL" id="AAZ97015.1"/>
    </source>
</evidence>
<name>Q3SEX9_THIDA</name>
<dbReference type="STRING" id="292415.Tbd_1062"/>
<dbReference type="SUPFAM" id="SSF54427">
    <property type="entry name" value="NTF2-like"/>
    <property type="match status" value="1"/>
</dbReference>
<dbReference type="InterPro" id="IPR027843">
    <property type="entry name" value="DUF4440"/>
</dbReference>
<dbReference type="eggNOG" id="ENOG5033046">
    <property type="taxonomic scope" value="Bacteria"/>
</dbReference>
<dbReference type="KEGG" id="tbd:Tbd_1062"/>
<dbReference type="Proteomes" id="UP000008291">
    <property type="component" value="Chromosome"/>
</dbReference>
<gene>
    <name evidence="2" type="ordered locus">Tbd_1062</name>
</gene>
<sequence length="157" mass="17646">MRRRRFARGTDRRPKEVLMTYTSSDRQVIELERGYWQALKDKDIDAVLSMTDDPCIVSGAQGVAEIDHKTFEQMMRSAPWTIDAFSLGDDVHVRMLSEDVAVVAYKVHEELSVEGKPLTLDAADSSTWVRRGGRWLCAAHSEALAGDAYGRDRRSAG</sequence>
<dbReference type="Gene3D" id="3.10.450.50">
    <property type="match status" value="1"/>
</dbReference>